<dbReference type="CDD" id="cd01398">
    <property type="entry name" value="RPI_A"/>
    <property type="match status" value="1"/>
</dbReference>
<dbReference type="UniPathway" id="UPA00115">
    <property type="reaction ID" value="UER00412"/>
</dbReference>
<dbReference type="PROSITE" id="PS50077">
    <property type="entry name" value="HEAT_REPEAT"/>
    <property type="match status" value="1"/>
</dbReference>
<evidence type="ECO:0000256" key="7">
    <source>
        <dbReference type="PROSITE-ProRule" id="PRU00103"/>
    </source>
</evidence>
<dbReference type="FunFam" id="3.30.70.260:FF:000018">
    <property type="entry name" value="Ribose-5-phosphate isomerase A"/>
    <property type="match status" value="1"/>
</dbReference>
<dbReference type="EC" id="5.3.1.6" evidence="4"/>
<dbReference type="NCBIfam" id="NF001924">
    <property type="entry name" value="PRK00702.1"/>
    <property type="match status" value="1"/>
</dbReference>
<feature type="repeat" description="HEAT" evidence="7">
    <location>
        <begin position="574"/>
        <end position="612"/>
    </location>
</feature>
<dbReference type="PANTHER" id="PTHR11934:SF0">
    <property type="entry name" value="RIBOSE-5-PHOSPHATE ISOMERASE"/>
    <property type="match status" value="1"/>
</dbReference>
<dbReference type="AlphaFoldDB" id="A0A1V9Y7B5"/>
<dbReference type="Gene3D" id="1.25.10.10">
    <property type="entry name" value="Leucine-rich Repeat Variant"/>
    <property type="match status" value="1"/>
</dbReference>
<dbReference type="Pfam" id="PF06026">
    <property type="entry name" value="Rib_5-P_isom_A"/>
    <property type="match status" value="1"/>
</dbReference>
<accession>A0A1V9Y7B5</accession>
<evidence type="ECO:0000256" key="1">
    <source>
        <dbReference type="ARBA" id="ARBA00001713"/>
    </source>
</evidence>
<name>A0A1V9Y7B5_9STRA</name>
<dbReference type="GO" id="GO:0004751">
    <property type="term" value="F:ribose-5-phosphate isomerase activity"/>
    <property type="evidence" value="ECO:0007669"/>
    <property type="project" value="UniProtKB-EC"/>
</dbReference>
<dbReference type="Proteomes" id="UP000243217">
    <property type="component" value="Unassembled WGS sequence"/>
</dbReference>
<evidence type="ECO:0000256" key="4">
    <source>
        <dbReference type="ARBA" id="ARBA00011959"/>
    </source>
</evidence>
<evidence type="ECO:0000256" key="5">
    <source>
        <dbReference type="ARBA" id="ARBA00023235"/>
    </source>
</evidence>
<dbReference type="Gene3D" id="3.30.70.260">
    <property type="match status" value="1"/>
</dbReference>
<evidence type="ECO:0000256" key="3">
    <source>
        <dbReference type="ARBA" id="ARBA00008088"/>
    </source>
</evidence>
<dbReference type="OrthoDB" id="1555531at2759"/>
<reference evidence="8 9" key="1">
    <citation type="journal article" date="2014" name="Genome Biol. Evol.">
        <title>The secreted proteins of Achlya hypogyna and Thraustotheca clavata identify the ancestral oomycete secretome and reveal gene acquisitions by horizontal gene transfer.</title>
        <authorList>
            <person name="Misner I."/>
            <person name="Blouin N."/>
            <person name="Leonard G."/>
            <person name="Richards T.A."/>
            <person name="Lane C.E."/>
        </authorList>
    </citation>
    <scope>NUCLEOTIDE SEQUENCE [LARGE SCALE GENOMIC DNA]</scope>
    <source>
        <strain evidence="8 9">ATCC 34112</strain>
    </source>
</reference>
<gene>
    <name evidence="8" type="ORF">THRCLA_11599</name>
</gene>
<comment type="pathway">
    <text evidence="2">Carbohydrate degradation; pentose phosphate pathway; D-ribose 5-phosphate from D-ribulose 5-phosphate (non-oxidative stage): step 1/1.</text>
</comment>
<comment type="caution">
    <text evidence="8">The sequence shown here is derived from an EMBL/GenBank/DDBJ whole genome shotgun (WGS) entry which is preliminary data.</text>
</comment>
<organism evidence="8 9">
    <name type="scientific">Thraustotheca clavata</name>
    <dbReference type="NCBI Taxonomy" id="74557"/>
    <lineage>
        <taxon>Eukaryota</taxon>
        <taxon>Sar</taxon>
        <taxon>Stramenopiles</taxon>
        <taxon>Oomycota</taxon>
        <taxon>Saprolegniomycetes</taxon>
        <taxon>Saprolegniales</taxon>
        <taxon>Achlyaceae</taxon>
        <taxon>Thraustotheca</taxon>
    </lineage>
</organism>
<dbReference type="PANTHER" id="PTHR11934">
    <property type="entry name" value="RIBOSE-5-PHOSPHATE ISOMERASE"/>
    <property type="match status" value="1"/>
</dbReference>
<dbReference type="SUPFAM" id="SSF75445">
    <property type="entry name" value="D-ribose-5-phosphate isomerase (RpiA), lid domain"/>
    <property type="match status" value="1"/>
</dbReference>
<proteinExistence type="inferred from homology"/>
<dbReference type="SUPFAM" id="SSF48371">
    <property type="entry name" value="ARM repeat"/>
    <property type="match status" value="1"/>
</dbReference>
<dbReference type="EMBL" id="JNBS01004947">
    <property type="protein sequence ID" value="OQR81584.1"/>
    <property type="molecule type" value="Genomic_DNA"/>
</dbReference>
<dbReference type="GO" id="GO:0005737">
    <property type="term" value="C:cytoplasm"/>
    <property type="evidence" value="ECO:0007669"/>
    <property type="project" value="TreeGrafter"/>
</dbReference>
<dbReference type="GO" id="GO:0006014">
    <property type="term" value="P:D-ribose metabolic process"/>
    <property type="evidence" value="ECO:0007669"/>
    <property type="project" value="TreeGrafter"/>
</dbReference>
<comment type="similarity">
    <text evidence="3">Belongs to the ribose 5-phosphate isomerase family.</text>
</comment>
<protein>
    <recommendedName>
        <fullName evidence="4">ribose-5-phosphate isomerase</fullName>
        <ecNumber evidence="4">5.3.1.6</ecNumber>
    </recommendedName>
    <alternativeName>
        <fullName evidence="6">Phosphoriboisomerase</fullName>
    </alternativeName>
</protein>
<dbReference type="SUPFAM" id="SSF100950">
    <property type="entry name" value="NagB/RpiA/CoA transferase-like"/>
    <property type="match status" value="1"/>
</dbReference>
<dbReference type="Gene3D" id="3.40.50.1360">
    <property type="match status" value="1"/>
</dbReference>
<dbReference type="GO" id="GO:0009052">
    <property type="term" value="P:pentose-phosphate shunt, non-oxidative branch"/>
    <property type="evidence" value="ECO:0007669"/>
    <property type="project" value="InterPro"/>
</dbReference>
<evidence type="ECO:0000313" key="9">
    <source>
        <dbReference type="Proteomes" id="UP000243217"/>
    </source>
</evidence>
<dbReference type="InterPro" id="IPR021133">
    <property type="entry name" value="HEAT_type_2"/>
</dbReference>
<dbReference type="STRING" id="74557.A0A1V9Y7B5"/>
<keyword evidence="5 8" id="KW-0413">Isomerase</keyword>
<evidence type="ECO:0000256" key="2">
    <source>
        <dbReference type="ARBA" id="ARBA00004988"/>
    </source>
</evidence>
<dbReference type="InterPro" id="IPR037171">
    <property type="entry name" value="NagB/RpiA_transferase-like"/>
</dbReference>
<comment type="catalytic activity">
    <reaction evidence="1">
        <text>aldehydo-D-ribose 5-phosphate = D-ribulose 5-phosphate</text>
        <dbReference type="Rhea" id="RHEA:14657"/>
        <dbReference type="ChEBI" id="CHEBI:58121"/>
        <dbReference type="ChEBI" id="CHEBI:58273"/>
        <dbReference type="EC" id="5.3.1.6"/>
    </reaction>
</comment>
<keyword evidence="9" id="KW-1185">Reference proteome</keyword>
<evidence type="ECO:0000313" key="8">
    <source>
        <dbReference type="EMBL" id="OQR81584.1"/>
    </source>
</evidence>
<dbReference type="InterPro" id="IPR011989">
    <property type="entry name" value="ARM-like"/>
</dbReference>
<dbReference type="FunFam" id="3.40.50.1360:FF:000001">
    <property type="entry name" value="Ribose-5-phosphate isomerase A"/>
    <property type="match status" value="1"/>
</dbReference>
<evidence type="ECO:0000256" key="6">
    <source>
        <dbReference type="ARBA" id="ARBA00029734"/>
    </source>
</evidence>
<dbReference type="NCBIfam" id="TIGR00021">
    <property type="entry name" value="rpiA"/>
    <property type="match status" value="1"/>
</dbReference>
<sequence length="695" mass="75821">AARAAVDEFVKSGDIVGIGSGSTVVYAAERLGERIKEEGLVIKCIPSSFQASQLIAQHGLNLTNFDTNPVIDIAIDGADEVDTQLNCIKGGGGCHLQEKIVISNAKKFVIVADYRKESSFLGENWTQGVPIEVVPLAYTPIMLKLRELNGTPVLRMAKAKAGPVITDNGNFILDTNFGVIEDPACLCQTIKLLPGVVEVGLFCNMASKAFFGQADGSVKSFIFLLDKITMHHMSDHLSDRYPYTSGFREENYPYQVSRAYGNGDIDRYCWLLSPSEHKNLSEKDRIEALQQLAQLLSSAEKKSKAIAANIIPSASRLLTFDDPLVKAETAKVIAAVAWDRDGAVAIQADPTLLFNLNNLLVEHDDAVVEEALEALVNLTSSKDGIAMVLARHYLPERLVLMASRLPPSVDINEPPVELSARAVRLLFYTFSNLTKATLGAEICTSCHIVPALLKIVKRPLHYQVPVLRSAVLTLWNLGTHNYGKIEAIGSNAVELTTKVLIGIQKGAIKCDQEDVQDLYRCLSGALMSMATAEEAIPKLLSVAIEPLVHCLYEPEAVKNAIQAMNYIAEDPCGLVPMVTLLLKDTDMLLRVFGIRSIPALTSILSQQIRQDQVLRALDRLVKLDGCVDTMTQSLHMYEYLAKLSLADKDSPGLHIVAIRILRIVSNYGPKTGERVKKAFALAGITDAALISSICD</sequence>
<dbReference type="InterPro" id="IPR016024">
    <property type="entry name" value="ARM-type_fold"/>
</dbReference>
<dbReference type="InterPro" id="IPR004788">
    <property type="entry name" value="Ribose5P_isomerase_type_A"/>
</dbReference>
<feature type="non-terminal residue" evidence="8">
    <location>
        <position position="1"/>
    </location>
</feature>